<keyword evidence="2" id="KW-1185">Reference proteome</keyword>
<dbReference type="KEGG" id="rtc:APU90_10405"/>
<proteinExistence type="predicted"/>
<dbReference type="Proteomes" id="UP000052979">
    <property type="component" value="Unassembled WGS sequence"/>
</dbReference>
<protein>
    <submittedName>
        <fullName evidence="1">Uncharacterized protein</fullName>
    </submittedName>
</protein>
<gene>
    <name evidence="1" type="ORF">VT73_06790</name>
</gene>
<evidence type="ECO:0000313" key="2">
    <source>
        <dbReference type="Proteomes" id="UP000052979"/>
    </source>
</evidence>
<name>A0A0C5BEI9_9MICO</name>
<dbReference type="SUPFAM" id="SSF158745">
    <property type="entry name" value="LanC-like"/>
    <property type="match status" value="1"/>
</dbReference>
<dbReference type="AlphaFoldDB" id="A0A0C5BEI9"/>
<comment type="caution">
    <text evidence="1">The sequence shown here is derived from an EMBL/GenBank/DDBJ whole genome shotgun (WGS) entry which is preliminary data.</text>
</comment>
<dbReference type="KEGG" id="rtx:TI83_06680"/>
<sequence length="147" mass="15635">MSDFADKLSHGFDYHSIGFDFISGDSGNTLAFIRLNKLTGNPVFTDMARQSTNSLVGRLPSLIFADEVPGGFAHGLSGVAVALCEAARHLGISDLVESSGMCLELKDFLSSQGRLEDHGYPHPGVGVQPGNFSHDCIAGQPRNARLS</sequence>
<dbReference type="Pfam" id="PF05147">
    <property type="entry name" value="LANC_like"/>
    <property type="match status" value="1"/>
</dbReference>
<reference evidence="1 2" key="1">
    <citation type="submission" date="2015-04" db="EMBL/GenBank/DDBJ databases">
        <title>Draft genome sequence of Rathayibacter toxicus strain FH-142 (AKA 70134 or CS 32), a Western Australian isolate.</title>
        <authorList>
            <consortium name="Consortium for Microbial Forensics and Genomics (microFORGE)"/>
            <person name="Knight B.M."/>
            <person name="Roberts D.P."/>
            <person name="Lin D."/>
            <person name="Hari K."/>
            <person name="Fletcher J."/>
            <person name="Melcher U."/>
            <person name="Blagden T."/>
            <person name="Luster D.G."/>
            <person name="Sechler A.J."/>
            <person name="Schneider W.L."/>
            <person name="Winegar R.A."/>
        </authorList>
    </citation>
    <scope>NUCLEOTIDE SEQUENCE [LARGE SCALE GENOMIC DNA]</scope>
    <source>
        <strain evidence="1 2">FH142</strain>
    </source>
</reference>
<organism evidence="1 2">
    <name type="scientific">Rathayibacter toxicus</name>
    <dbReference type="NCBI Taxonomy" id="145458"/>
    <lineage>
        <taxon>Bacteria</taxon>
        <taxon>Bacillati</taxon>
        <taxon>Actinomycetota</taxon>
        <taxon>Actinomycetes</taxon>
        <taxon>Micrococcales</taxon>
        <taxon>Microbacteriaceae</taxon>
        <taxon>Rathayibacter</taxon>
    </lineage>
</organism>
<dbReference type="GO" id="GO:0031179">
    <property type="term" value="P:peptide modification"/>
    <property type="evidence" value="ECO:0007669"/>
    <property type="project" value="InterPro"/>
</dbReference>
<accession>A0A0C5BEI9</accession>
<dbReference type="EMBL" id="LBFI01000044">
    <property type="protein sequence ID" value="KKM45332.1"/>
    <property type="molecule type" value="Genomic_DNA"/>
</dbReference>
<dbReference type="Gene3D" id="1.50.10.20">
    <property type="match status" value="1"/>
</dbReference>
<evidence type="ECO:0000313" key="1">
    <source>
        <dbReference type="EMBL" id="KKM45332.1"/>
    </source>
</evidence>
<dbReference type="InterPro" id="IPR007822">
    <property type="entry name" value="LANC-like"/>
</dbReference>